<name>A0A7C0VCS6_UNCW3</name>
<dbReference type="Pfam" id="PF01584">
    <property type="entry name" value="CheW"/>
    <property type="match status" value="1"/>
</dbReference>
<evidence type="ECO:0000313" key="2">
    <source>
        <dbReference type="EMBL" id="HDI83789.1"/>
    </source>
</evidence>
<dbReference type="GO" id="GO:0006935">
    <property type="term" value="P:chemotaxis"/>
    <property type="evidence" value="ECO:0007669"/>
    <property type="project" value="InterPro"/>
</dbReference>
<dbReference type="SUPFAM" id="SSF50341">
    <property type="entry name" value="CheW-like"/>
    <property type="match status" value="1"/>
</dbReference>
<gene>
    <name evidence="2" type="ORF">ENF18_08385</name>
</gene>
<comment type="caution">
    <text evidence="2">The sequence shown here is derived from an EMBL/GenBank/DDBJ whole genome shotgun (WGS) entry which is preliminary data.</text>
</comment>
<dbReference type="InterPro" id="IPR039315">
    <property type="entry name" value="CheW"/>
</dbReference>
<dbReference type="GO" id="GO:0005829">
    <property type="term" value="C:cytosol"/>
    <property type="evidence" value="ECO:0007669"/>
    <property type="project" value="TreeGrafter"/>
</dbReference>
<dbReference type="PANTHER" id="PTHR22617">
    <property type="entry name" value="CHEMOTAXIS SENSOR HISTIDINE KINASE-RELATED"/>
    <property type="match status" value="1"/>
</dbReference>
<dbReference type="EMBL" id="DQWE01000393">
    <property type="protein sequence ID" value="HDI83789.1"/>
    <property type="molecule type" value="Genomic_DNA"/>
</dbReference>
<accession>A0A7C0VCS6</accession>
<dbReference type="InterPro" id="IPR036061">
    <property type="entry name" value="CheW-like_dom_sf"/>
</dbReference>
<dbReference type="SMART" id="SM00260">
    <property type="entry name" value="CheW"/>
    <property type="match status" value="1"/>
</dbReference>
<proteinExistence type="predicted"/>
<dbReference type="Gene3D" id="2.40.50.180">
    <property type="entry name" value="CheA-289, Domain 4"/>
    <property type="match status" value="1"/>
</dbReference>
<protein>
    <recommendedName>
        <fullName evidence="1">CheW-like domain-containing protein</fullName>
    </recommendedName>
</protein>
<sequence length="138" mass="15649">MNILLFYVDNSLMGVPIDDIKEVGKKQRIRKIPRAPSYIRGYTKHRGNVYLVVGLPEMLKLNEEGHHLIFPSSIPDVCFVVGNIVGINNLNFYPKPDVLPMKYVKGFGEFNHEIAVIIDLEGLIKGKRISKIRSMVKA</sequence>
<dbReference type="AlphaFoldDB" id="A0A7C0VCS6"/>
<organism evidence="2">
    <name type="scientific">candidate division WOR-3 bacterium</name>
    <dbReference type="NCBI Taxonomy" id="2052148"/>
    <lineage>
        <taxon>Bacteria</taxon>
        <taxon>Bacteria division WOR-3</taxon>
    </lineage>
</organism>
<dbReference type="InterPro" id="IPR002545">
    <property type="entry name" value="CheW-lke_dom"/>
</dbReference>
<reference evidence="2" key="1">
    <citation type="journal article" date="2020" name="mSystems">
        <title>Genome- and Community-Level Interaction Insights into Carbon Utilization and Element Cycling Functions of Hydrothermarchaeota in Hydrothermal Sediment.</title>
        <authorList>
            <person name="Zhou Z."/>
            <person name="Liu Y."/>
            <person name="Xu W."/>
            <person name="Pan J."/>
            <person name="Luo Z.H."/>
            <person name="Li M."/>
        </authorList>
    </citation>
    <scope>NUCLEOTIDE SEQUENCE [LARGE SCALE GENOMIC DNA]</scope>
    <source>
        <strain evidence="2">HyVt-102</strain>
    </source>
</reference>
<dbReference type="PROSITE" id="PS50851">
    <property type="entry name" value="CHEW"/>
    <property type="match status" value="1"/>
</dbReference>
<dbReference type="GO" id="GO:0007165">
    <property type="term" value="P:signal transduction"/>
    <property type="evidence" value="ECO:0007669"/>
    <property type="project" value="InterPro"/>
</dbReference>
<evidence type="ECO:0000259" key="1">
    <source>
        <dbReference type="PROSITE" id="PS50851"/>
    </source>
</evidence>
<dbReference type="Proteomes" id="UP000885847">
    <property type="component" value="Unassembled WGS sequence"/>
</dbReference>
<feature type="domain" description="CheW-like" evidence="1">
    <location>
        <begin position="1"/>
        <end position="138"/>
    </location>
</feature>
<dbReference type="PANTHER" id="PTHR22617:SF23">
    <property type="entry name" value="CHEMOTAXIS PROTEIN CHEW"/>
    <property type="match status" value="1"/>
</dbReference>
<dbReference type="Gene3D" id="2.30.30.40">
    <property type="entry name" value="SH3 Domains"/>
    <property type="match status" value="1"/>
</dbReference>